<name>A0ABV6YTE0_UNCC1</name>
<sequence length="388" mass="44749">MIPGHHLSRWLLLYIIFGTFLSLVSRAGASDISLTGYLETQLYGRNTDEEVFINYNKLKFSLYTKVGEKVFFETDIVWLAHQGEVELSYESLVPDHLQEKAALLPPEVIEDTYYLDNAFATIIFPRGSLMIGKQPLLQGPGYAWNPTDLLNDKDPFEPGYEKTGLNAFKLEFFPYQSSSLILTYSPEENWASSFRQLRLRQIIHPVTFHLNYSGLYFERIDILSDHYTYNFFSGDFLYSAGRVSVWGEILWSEERKKSPPDRWLVGGEYRFGNYSALSGEYYFNEWGNSNKSDYSLKDWIYSYKSNQYSLGKEYCLLSLRIEPTETITVSSQVIKNLSDGSVAVSPCFNYQFSTRALLILTAIIPSGEEHSEFVEKGLQAWARLKLFF</sequence>
<accession>A0ABV6YTE0</accession>
<reference evidence="1 2" key="1">
    <citation type="submission" date="2024-09" db="EMBL/GenBank/DDBJ databases">
        <title>Laminarin stimulates single cell rates of sulfate reduction while oxygen inhibits transcriptomic activity in coastal marine sediment.</title>
        <authorList>
            <person name="Lindsay M."/>
            <person name="Orcutt B."/>
            <person name="Emerson D."/>
            <person name="Stepanauskas R."/>
            <person name="D'Angelo T."/>
        </authorList>
    </citation>
    <scope>NUCLEOTIDE SEQUENCE [LARGE SCALE GENOMIC DNA]</scope>
    <source>
        <strain evidence="1">SAG AM-311-K15</strain>
    </source>
</reference>
<evidence type="ECO:0000313" key="2">
    <source>
        <dbReference type="Proteomes" id="UP001594351"/>
    </source>
</evidence>
<evidence type="ECO:0000313" key="1">
    <source>
        <dbReference type="EMBL" id="MFC1849449.1"/>
    </source>
</evidence>
<comment type="caution">
    <text evidence="1">The sequence shown here is derived from an EMBL/GenBank/DDBJ whole genome shotgun (WGS) entry which is preliminary data.</text>
</comment>
<dbReference type="EMBL" id="JBHPBY010000039">
    <property type="protein sequence ID" value="MFC1849449.1"/>
    <property type="molecule type" value="Genomic_DNA"/>
</dbReference>
<dbReference type="SUPFAM" id="SSF56935">
    <property type="entry name" value="Porins"/>
    <property type="match status" value="1"/>
</dbReference>
<proteinExistence type="predicted"/>
<protein>
    <submittedName>
        <fullName evidence="1">Uncharacterized protein</fullName>
    </submittedName>
</protein>
<dbReference type="Proteomes" id="UP001594351">
    <property type="component" value="Unassembled WGS sequence"/>
</dbReference>
<organism evidence="1 2">
    <name type="scientific">candidate division CSSED10-310 bacterium</name>
    <dbReference type="NCBI Taxonomy" id="2855610"/>
    <lineage>
        <taxon>Bacteria</taxon>
        <taxon>Bacteria division CSSED10-310</taxon>
    </lineage>
</organism>
<gene>
    <name evidence="1" type="ORF">ACFL27_04485</name>
</gene>
<keyword evidence="2" id="KW-1185">Reference proteome</keyword>